<dbReference type="AlphaFoldDB" id="A0AA86QQL6"/>
<reference evidence="2 3" key="2">
    <citation type="submission" date="2024-07" db="EMBL/GenBank/DDBJ databases">
        <authorList>
            <person name="Akdeniz Z."/>
        </authorList>
    </citation>
    <scope>NUCLEOTIDE SEQUENCE [LARGE SCALE GENOMIC DNA]</scope>
</reference>
<dbReference type="EMBL" id="CAXDID020000067">
    <property type="protein sequence ID" value="CAL6013047.1"/>
    <property type="molecule type" value="Genomic_DNA"/>
</dbReference>
<organism evidence="1">
    <name type="scientific">Hexamita inflata</name>
    <dbReference type="NCBI Taxonomy" id="28002"/>
    <lineage>
        <taxon>Eukaryota</taxon>
        <taxon>Metamonada</taxon>
        <taxon>Diplomonadida</taxon>
        <taxon>Hexamitidae</taxon>
        <taxon>Hexamitinae</taxon>
        <taxon>Hexamita</taxon>
    </lineage>
</organism>
<comment type="caution">
    <text evidence="1">The sequence shown here is derived from an EMBL/GenBank/DDBJ whole genome shotgun (WGS) entry which is preliminary data.</text>
</comment>
<dbReference type="Proteomes" id="UP001642409">
    <property type="component" value="Unassembled WGS sequence"/>
</dbReference>
<evidence type="ECO:0000313" key="3">
    <source>
        <dbReference type="Proteomes" id="UP001642409"/>
    </source>
</evidence>
<sequence length="142" mass="15163">MVAQTKRIIMNGPILIRSAAPEKMMAGVITANIIQKKQNAIIGTVGSCSYAVLILKTLCIPAQSKLPIKVLSALENTNEKPQMNHQMVTIGKATKLDIIVCMMLFLLLEPPAYKQASPGVIKSTSAPHINTNAVSPLLTSGV</sequence>
<reference evidence="1" key="1">
    <citation type="submission" date="2023-06" db="EMBL/GenBank/DDBJ databases">
        <authorList>
            <person name="Kurt Z."/>
        </authorList>
    </citation>
    <scope>NUCLEOTIDE SEQUENCE</scope>
</reference>
<protein>
    <submittedName>
        <fullName evidence="2">Hypothetical_protein</fullName>
    </submittedName>
</protein>
<proteinExistence type="predicted"/>
<evidence type="ECO:0000313" key="2">
    <source>
        <dbReference type="EMBL" id="CAL6013047.1"/>
    </source>
</evidence>
<accession>A0AA86QQL6</accession>
<keyword evidence="3" id="KW-1185">Reference proteome</keyword>
<gene>
    <name evidence="2" type="ORF">HINF_LOCUS23601</name>
    <name evidence="1" type="ORF">HINF_LOCUS44979</name>
</gene>
<name>A0AA86QQL6_9EUKA</name>
<evidence type="ECO:0000313" key="1">
    <source>
        <dbReference type="EMBL" id="CAI9957334.1"/>
    </source>
</evidence>
<dbReference type="EMBL" id="CATOUU010000884">
    <property type="protein sequence ID" value="CAI9957334.1"/>
    <property type="molecule type" value="Genomic_DNA"/>
</dbReference>